<keyword evidence="2" id="KW-0812">Transmembrane</keyword>
<keyword evidence="5" id="KW-0472">Membrane</keyword>
<evidence type="ECO:0000256" key="4">
    <source>
        <dbReference type="ARBA" id="ARBA00022989"/>
    </source>
</evidence>
<name>X1FGR2_9ZZZZ</name>
<dbReference type="FunFam" id="3.40.50.1000:FF:000193">
    <property type="entry name" value="Plasma membrane calcium-transporting ATPase 2"/>
    <property type="match status" value="1"/>
</dbReference>
<dbReference type="Gene3D" id="3.40.50.1000">
    <property type="entry name" value="HAD superfamily/HAD-like"/>
    <property type="match status" value="1"/>
</dbReference>
<dbReference type="InterPro" id="IPR001757">
    <property type="entry name" value="P_typ_ATPase"/>
</dbReference>
<evidence type="ECO:0000256" key="5">
    <source>
        <dbReference type="ARBA" id="ARBA00023136"/>
    </source>
</evidence>
<dbReference type="NCBIfam" id="TIGR01494">
    <property type="entry name" value="ATPase_P-type"/>
    <property type="match status" value="1"/>
</dbReference>
<feature type="non-terminal residue" evidence="6">
    <location>
        <position position="1"/>
    </location>
</feature>
<dbReference type="AlphaFoldDB" id="X1FGR2"/>
<sequence>SEYTEITEISFDSARKRMTSINQNVAGELSASSKGAPEVLLPLCTHIYEGDEIKPLTQTDRDAIVEINAGLAENALRVLAFAYRPLDGEIPGWEPEQVEKNLIFVGLIGMIDPPRDEVRDAMRICKMAGIRPIMITGDHKLTARAVAVDVGLIDPEGEVLSGADLDGLTPEEYNDAVIRCNVFARVAPEHKLQIVSALKSHNEVVAMTGDGVNDAPAIKIADVGISMGIRGADVTKEASDVILTDDNFATIVSAVEKGREIYSNIRKFVRFLL</sequence>
<comment type="caution">
    <text evidence="6">The sequence shown here is derived from an EMBL/GenBank/DDBJ whole genome shotgun (WGS) entry which is preliminary data.</text>
</comment>
<dbReference type="Pfam" id="PF13246">
    <property type="entry name" value="Cation_ATPase"/>
    <property type="match status" value="1"/>
</dbReference>
<dbReference type="EMBL" id="BARU01011359">
    <property type="protein sequence ID" value="GAH44147.1"/>
    <property type="molecule type" value="Genomic_DNA"/>
</dbReference>
<dbReference type="GO" id="GO:0016887">
    <property type="term" value="F:ATP hydrolysis activity"/>
    <property type="evidence" value="ECO:0007669"/>
    <property type="project" value="InterPro"/>
</dbReference>
<protein>
    <recommendedName>
        <fullName evidence="7">Cation-transporting P-type ATPase C-terminal domain-containing protein</fullName>
    </recommendedName>
</protein>
<dbReference type="Gene3D" id="1.20.1110.10">
    <property type="entry name" value="Calcium-transporting ATPase, transmembrane domain"/>
    <property type="match status" value="1"/>
</dbReference>
<evidence type="ECO:0000256" key="1">
    <source>
        <dbReference type="ARBA" id="ARBA00004370"/>
    </source>
</evidence>
<dbReference type="SUPFAM" id="SSF56784">
    <property type="entry name" value="HAD-like"/>
    <property type="match status" value="1"/>
</dbReference>
<evidence type="ECO:0008006" key="7">
    <source>
        <dbReference type="Google" id="ProtNLM"/>
    </source>
</evidence>
<evidence type="ECO:0000313" key="6">
    <source>
        <dbReference type="EMBL" id="GAH44147.1"/>
    </source>
</evidence>
<dbReference type="PANTHER" id="PTHR24093:SF506">
    <property type="entry name" value="CATION-TRANSPORTING ATPASE PMA1"/>
    <property type="match status" value="1"/>
</dbReference>
<feature type="non-terminal residue" evidence="6">
    <location>
        <position position="273"/>
    </location>
</feature>
<dbReference type="GO" id="GO:0005886">
    <property type="term" value="C:plasma membrane"/>
    <property type="evidence" value="ECO:0007669"/>
    <property type="project" value="TreeGrafter"/>
</dbReference>
<dbReference type="InterPro" id="IPR023214">
    <property type="entry name" value="HAD_sf"/>
</dbReference>
<evidence type="ECO:0000256" key="2">
    <source>
        <dbReference type="ARBA" id="ARBA00022692"/>
    </source>
</evidence>
<keyword evidence="3" id="KW-0460">Magnesium</keyword>
<gene>
    <name evidence="6" type="ORF">S03H2_21361</name>
</gene>
<comment type="subcellular location">
    <subcellularLocation>
        <location evidence="1">Membrane</location>
    </subcellularLocation>
</comment>
<dbReference type="PRINTS" id="PR00119">
    <property type="entry name" value="CATATPASE"/>
</dbReference>
<dbReference type="InterPro" id="IPR036412">
    <property type="entry name" value="HAD-like_sf"/>
</dbReference>
<accession>X1FGR2</accession>
<keyword evidence="4" id="KW-1133">Transmembrane helix</keyword>
<proteinExistence type="predicted"/>
<organism evidence="6">
    <name type="scientific">marine sediment metagenome</name>
    <dbReference type="NCBI Taxonomy" id="412755"/>
    <lineage>
        <taxon>unclassified sequences</taxon>
        <taxon>metagenomes</taxon>
        <taxon>ecological metagenomes</taxon>
    </lineage>
</organism>
<dbReference type="GO" id="GO:0005524">
    <property type="term" value="F:ATP binding"/>
    <property type="evidence" value="ECO:0007669"/>
    <property type="project" value="InterPro"/>
</dbReference>
<dbReference type="PRINTS" id="PR00120">
    <property type="entry name" value="HATPASE"/>
</dbReference>
<dbReference type="GO" id="GO:0005388">
    <property type="term" value="F:P-type calcium transporter activity"/>
    <property type="evidence" value="ECO:0007669"/>
    <property type="project" value="TreeGrafter"/>
</dbReference>
<dbReference type="PANTHER" id="PTHR24093">
    <property type="entry name" value="CATION TRANSPORTING ATPASE"/>
    <property type="match status" value="1"/>
</dbReference>
<evidence type="ECO:0000256" key="3">
    <source>
        <dbReference type="ARBA" id="ARBA00022842"/>
    </source>
</evidence>
<dbReference type="Gene3D" id="3.40.1110.10">
    <property type="entry name" value="Calcium-transporting ATPase, cytoplasmic domain N"/>
    <property type="match status" value="1"/>
</dbReference>
<reference evidence="6" key="1">
    <citation type="journal article" date="2014" name="Front. Microbiol.">
        <title>High frequency of phylogenetically diverse reductive dehalogenase-homologous genes in deep subseafloor sedimentary metagenomes.</title>
        <authorList>
            <person name="Kawai M."/>
            <person name="Futagami T."/>
            <person name="Toyoda A."/>
            <person name="Takaki Y."/>
            <person name="Nishi S."/>
            <person name="Hori S."/>
            <person name="Arai W."/>
            <person name="Tsubouchi T."/>
            <person name="Morono Y."/>
            <person name="Uchiyama I."/>
            <person name="Ito T."/>
            <person name="Fujiyama A."/>
            <person name="Inagaki F."/>
            <person name="Takami H."/>
        </authorList>
    </citation>
    <scope>NUCLEOTIDE SEQUENCE</scope>
    <source>
        <strain evidence="6">Expedition CK06-06</strain>
    </source>
</reference>
<dbReference type="InterPro" id="IPR023299">
    <property type="entry name" value="ATPase_P-typ_cyto_dom_N"/>
</dbReference>